<dbReference type="EMBL" id="ML119068">
    <property type="protein sequence ID" value="ROT34570.1"/>
    <property type="molecule type" value="Genomic_DNA"/>
</dbReference>
<protein>
    <submittedName>
        <fullName evidence="2">Uncharacterized protein</fullName>
    </submittedName>
</protein>
<evidence type="ECO:0000313" key="2">
    <source>
        <dbReference type="EMBL" id="ROT34570.1"/>
    </source>
</evidence>
<feature type="compositionally biased region" description="Polar residues" evidence="1">
    <location>
        <begin position="144"/>
        <end position="157"/>
    </location>
</feature>
<proteinExistence type="predicted"/>
<dbReference type="AlphaFoldDB" id="A0A3N2PJG6"/>
<dbReference type="GeneID" id="39583112"/>
<organism evidence="2 3">
    <name type="scientific">Sodiomyces alkalinus (strain CBS 110278 / VKM F-3762 / F11)</name>
    <name type="common">Alkaliphilic filamentous fungus</name>
    <dbReference type="NCBI Taxonomy" id="1314773"/>
    <lineage>
        <taxon>Eukaryota</taxon>
        <taxon>Fungi</taxon>
        <taxon>Dikarya</taxon>
        <taxon>Ascomycota</taxon>
        <taxon>Pezizomycotina</taxon>
        <taxon>Sordariomycetes</taxon>
        <taxon>Hypocreomycetidae</taxon>
        <taxon>Glomerellales</taxon>
        <taxon>Plectosphaerellaceae</taxon>
        <taxon>Sodiomyces</taxon>
    </lineage>
</organism>
<keyword evidence="3" id="KW-1185">Reference proteome</keyword>
<dbReference type="RefSeq" id="XP_028462376.1">
    <property type="nucleotide sequence ID" value="XM_028614634.1"/>
</dbReference>
<sequence length="359" mass="40415">MRWQCDLFGFFHRPRTWYMLSPNVYLSLCTEAHMEYVGWEKYEKVRPLTPHRLSTVQSALSTRLAGNANSSQEPITLCQPNPASTHHISPVVPVVLIQYASPPGQRSAVSGHTARPCQDPVLPFLVPVHVEPLFLIQPMSSTRTSSQAHLRNPSAQGSGHLMHPMQDPRREARTRVRMSHQQKMASLREGGTSLATWPTTDNTEAPELDFFALPSQRPSARVGHQPPNSQRKQDPTPCVTMRCGSRVGGVIFILGRPYRNLHHKRGKKEKKEREKKEYFALGPEPKEGHSHRQGFLIRQLGGCKRWEMPPSVGTSYSHLFIFNYNICVVAMSLASPSQNGRLWRAQSPPGQALQDALTQ</sequence>
<dbReference type="Proteomes" id="UP000272025">
    <property type="component" value="Unassembled WGS sequence"/>
</dbReference>
<reference evidence="2 3" key="1">
    <citation type="journal article" date="2018" name="Mol. Ecol.">
        <title>The obligate alkalophilic soda-lake fungus Sodiomyces alkalinus has shifted to a protein diet.</title>
        <authorList>
            <person name="Grum-Grzhimaylo A.A."/>
            <person name="Falkoski D.L."/>
            <person name="van den Heuvel J."/>
            <person name="Valero-Jimenez C.A."/>
            <person name="Min B."/>
            <person name="Choi I.G."/>
            <person name="Lipzen A."/>
            <person name="Daum C.G."/>
            <person name="Aanen D.K."/>
            <person name="Tsang A."/>
            <person name="Henrissat B."/>
            <person name="Bilanenko E.N."/>
            <person name="de Vries R.P."/>
            <person name="van Kan J.A.L."/>
            <person name="Grigoriev I.V."/>
            <person name="Debets A.J.M."/>
        </authorList>
    </citation>
    <scope>NUCLEOTIDE SEQUENCE [LARGE SCALE GENOMIC DNA]</scope>
    <source>
        <strain evidence="2 3">F11</strain>
    </source>
</reference>
<feature type="region of interest" description="Disordered" evidence="1">
    <location>
        <begin position="144"/>
        <end position="172"/>
    </location>
</feature>
<feature type="region of interest" description="Disordered" evidence="1">
    <location>
        <begin position="217"/>
        <end position="238"/>
    </location>
</feature>
<evidence type="ECO:0000256" key="1">
    <source>
        <dbReference type="SAM" id="MobiDB-lite"/>
    </source>
</evidence>
<gene>
    <name evidence="2" type="ORF">SODALDRAFT_364335</name>
</gene>
<name>A0A3N2PJG6_SODAK</name>
<evidence type="ECO:0000313" key="3">
    <source>
        <dbReference type="Proteomes" id="UP000272025"/>
    </source>
</evidence>
<accession>A0A3N2PJG6</accession>